<protein>
    <submittedName>
        <fullName evidence="2">Nucleoside 2-deoxyribosyltransferase like</fullName>
    </submittedName>
</protein>
<accession>A0A1G6R040</accession>
<dbReference type="GO" id="GO:0016740">
    <property type="term" value="F:transferase activity"/>
    <property type="evidence" value="ECO:0007669"/>
    <property type="project" value="UniProtKB-KW"/>
</dbReference>
<dbReference type="InterPro" id="IPR015797">
    <property type="entry name" value="NUDIX_hydrolase-like_dom_sf"/>
</dbReference>
<dbReference type="STRING" id="58114.SAMN05216270_101191"/>
<organism evidence="2 3">
    <name type="scientific">Glycomyces harbinensis</name>
    <dbReference type="NCBI Taxonomy" id="58114"/>
    <lineage>
        <taxon>Bacteria</taxon>
        <taxon>Bacillati</taxon>
        <taxon>Actinomycetota</taxon>
        <taxon>Actinomycetes</taxon>
        <taxon>Glycomycetales</taxon>
        <taxon>Glycomycetaceae</taxon>
        <taxon>Glycomyces</taxon>
    </lineage>
</organism>
<evidence type="ECO:0000313" key="3">
    <source>
        <dbReference type="Proteomes" id="UP000198949"/>
    </source>
</evidence>
<keyword evidence="2" id="KW-0808">Transferase</keyword>
<dbReference type="Proteomes" id="UP000198949">
    <property type="component" value="Unassembled WGS sequence"/>
</dbReference>
<dbReference type="InterPro" id="IPR000086">
    <property type="entry name" value="NUDIX_hydrolase_dom"/>
</dbReference>
<dbReference type="AlphaFoldDB" id="A0A1G6R040"/>
<sequence>MPQDVVVVHANETPPETWSGAVFLAGPLPRADNAVSWHPEAIRLLREQWRGDGTLVVFSPEPRGGLEADYDGQIAWEERSLHLADVILFWVPRDLATMPAFTTNIEWGIWHATGKAVLGAPEDAPGNAYLFRQAETRGVPSAFTLDGAVAHALDRIGTGAVRTGGEREIPIFLWRSDSLQTWLAAQQRAGNTLLAARVVWAFRVGPARAVHYWALHVSVHVGAEDRVKDNEVVISRPDTAVVVLYRPAPDPDDTAVVLVREFRSPASTPDGFVHEPPGGSGPGPVDAAQALAEVEEETGLVLTADRLRPLGSRQVAGTISAHHAHLFAAEITEAELAALAAAPGPHGVGGGEVTWIEITTFGQIRKNPLADWASLGMISQALTG</sequence>
<feature type="domain" description="Nudix hydrolase" evidence="1">
    <location>
        <begin position="235"/>
        <end position="379"/>
    </location>
</feature>
<dbReference type="Gene3D" id="3.40.50.450">
    <property type="match status" value="1"/>
</dbReference>
<dbReference type="PROSITE" id="PS51462">
    <property type="entry name" value="NUDIX"/>
    <property type="match status" value="1"/>
</dbReference>
<gene>
    <name evidence="2" type="ORF">SAMN05216270_101191</name>
</gene>
<reference evidence="3" key="1">
    <citation type="submission" date="2016-10" db="EMBL/GenBank/DDBJ databases">
        <authorList>
            <person name="Varghese N."/>
            <person name="Submissions S."/>
        </authorList>
    </citation>
    <scope>NUCLEOTIDE SEQUENCE [LARGE SCALE GENOMIC DNA]</scope>
    <source>
        <strain evidence="3">CGMCC 4.3516</strain>
    </source>
</reference>
<dbReference type="OrthoDB" id="9805113at2"/>
<dbReference type="Pfam" id="PF15891">
    <property type="entry name" value="Nuc_deoxyri_tr2"/>
    <property type="match status" value="1"/>
</dbReference>
<keyword evidence="3" id="KW-1185">Reference proteome</keyword>
<evidence type="ECO:0000313" key="2">
    <source>
        <dbReference type="EMBL" id="SDC97367.1"/>
    </source>
</evidence>
<name>A0A1G6R040_9ACTN</name>
<dbReference type="SUPFAM" id="SSF55811">
    <property type="entry name" value="Nudix"/>
    <property type="match status" value="1"/>
</dbReference>
<dbReference type="Gene3D" id="3.90.79.10">
    <property type="entry name" value="Nucleoside Triphosphate Pyrophosphohydrolase"/>
    <property type="match status" value="1"/>
</dbReference>
<dbReference type="InterPro" id="IPR039470">
    <property type="entry name" value="Nuc_deoxyri_tr2"/>
</dbReference>
<proteinExistence type="predicted"/>
<evidence type="ECO:0000259" key="1">
    <source>
        <dbReference type="PROSITE" id="PS51462"/>
    </source>
</evidence>
<dbReference type="RefSeq" id="WP_091027270.1">
    <property type="nucleotide sequence ID" value="NZ_FNAD01000001.1"/>
</dbReference>
<dbReference type="EMBL" id="FNAD01000001">
    <property type="protein sequence ID" value="SDC97367.1"/>
    <property type="molecule type" value="Genomic_DNA"/>
</dbReference>